<accession>A0A371X133</accession>
<evidence type="ECO:0000313" key="3">
    <source>
        <dbReference type="Proteomes" id="UP000264310"/>
    </source>
</evidence>
<reference evidence="2 3" key="1">
    <citation type="submission" date="2018-08" db="EMBL/GenBank/DDBJ databases">
        <title>Fulvimarina sp. 85, whole genome shotgun sequence.</title>
        <authorList>
            <person name="Tuo L."/>
        </authorList>
    </citation>
    <scope>NUCLEOTIDE SEQUENCE [LARGE SCALE GENOMIC DNA]</scope>
    <source>
        <strain evidence="2 3">85</strain>
    </source>
</reference>
<evidence type="ECO:0000313" key="2">
    <source>
        <dbReference type="EMBL" id="RFC62744.1"/>
    </source>
</evidence>
<protein>
    <recommendedName>
        <fullName evidence="1">TniQ domain-containing protein</fullName>
    </recommendedName>
</protein>
<feature type="domain" description="TniQ" evidence="1">
    <location>
        <begin position="24"/>
        <end position="147"/>
    </location>
</feature>
<evidence type="ECO:0000259" key="1">
    <source>
        <dbReference type="Pfam" id="PF06527"/>
    </source>
</evidence>
<organism evidence="2 3">
    <name type="scientific">Fulvimarina endophytica</name>
    <dbReference type="NCBI Taxonomy" id="2293836"/>
    <lineage>
        <taxon>Bacteria</taxon>
        <taxon>Pseudomonadati</taxon>
        <taxon>Pseudomonadota</taxon>
        <taxon>Alphaproteobacteria</taxon>
        <taxon>Hyphomicrobiales</taxon>
        <taxon>Aurantimonadaceae</taxon>
        <taxon>Fulvimarina</taxon>
    </lineage>
</organism>
<proteinExistence type="predicted"/>
<dbReference type="Proteomes" id="UP000264310">
    <property type="component" value="Unassembled WGS sequence"/>
</dbReference>
<comment type="caution">
    <text evidence="2">The sequence shown here is derived from an EMBL/GenBank/DDBJ whole genome shotgun (WGS) entry which is preliminary data.</text>
</comment>
<dbReference type="Pfam" id="PF06527">
    <property type="entry name" value="TniQ"/>
    <property type="match status" value="1"/>
</dbReference>
<dbReference type="OrthoDB" id="7595282at2"/>
<sequence length="637" mass="70221">MAASSSTTRRLAWAHPLEPMQGAVSFTSRVAALNGRPMPNFLREMGIHPNDIDRGRSPAVRHLAEIAGANAENLVRATPVRSKDEAFTDLCGERLRRLSVHRTYFRYCPMCVADDIATFEGPITARPWLRTEWIVSHVRSCDRHGIILANASPERRRFEAPDFNGTMAEDLGHLDAIRAGCPTVPYSPFQRWLLGRLRGERDASNWLDGLDLYVAIGACEGLGVSALHPPKVKASTLTEADWAAAADEGFAHASGGPAAVEKLLGRLNAVQMQTRGVWAPRDTFGYGYVVLERDPGDTAWDPVRDVLVDFAMREMPLKAGIKVLGRVVERQAVHTIRTAAHASGAHALTVRRLFERENLGADALAAGLMDHRVTVDAERIEATVRELKGALSTPRVQKLTGFPLTWLRAIIADGHLPTVTGSNDREFAKHRFTRQAVDGMLERMFAGAETVAAETDNRVGVMKARRRTGATMSKILEPVFSGTLRWKGLLAGAKGLDALLVDVGEVLPLVRNEERGDGITLLDILEFLPGIGRDSPKALLACGLLRSEMQFNPEARRMVPVITRESAERFRAAYVTLGELCQRTGMHHKQVRKRLREAGVSEAMTPENHRCFAYDRERASHTLCPKSNSVPDTRTKA</sequence>
<gene>
    <name evidence="2" type="ORF">DYI37_12270</name>
</gene>
<dbReference type="AlphaFoldDB" id="A0A371X133"/>
<dbReference type="EMBL" id="QURL01000005">
    <property type="protein sequence ID" value="RFC62744.1"/>
    <property type="molecule type" value="Genomic_DNA"/>
</dbReference>
<name>A0A371X133_9HYPH</name>
<dbReference type="InterPro" id="IPR009492">
    <property type="entry name" value="TniQ"/>
</dbReference>
<keyword evidence="3" id="KW-1185">Reference proteome</keyword>